<dbReference type="AlphaFoldDB" id="A0A6N8FVX7"/>
<evidence type="ECO:0000313" key="2">
    <source>
        <dbReference type="Proteomes" id="UP000441797"/>
    </source>
</evidence>
<accession>A0A6N8FVX7</accession>
<comment type="caution">
    <text evidence="1">The sequence shown here is derived from an EMBL/GenBank/DDBJ whole genome shotgun (WGS) entry which is preliminary data.</text>
</comment>
<gene>
    <name evidence="1" type="ORF">BWI75_08145</name>
</gene>
<dbReference type="Proteomes" id="UP000441797">
    <property type="component" value="Unassembled WGS sequence"/>
</dbReference>
<name>A0A6N8FVX7_9CHRO</name>
<protein>
    <submittedName>
        <fullName evidence="1">Uncharacterized protein</fullName>
    </submittedName>
</protein>
<sequence>MAWIVLKTYFILAQGISMYPFNICSSALARFPLGEVIDIATQSGLKRIELKVHPQGHKSIYSCQECDLEFQPYQSILELVSYPSWVFELV</sequence>
<reference evidence="1 2" key="1">
    <citation type="journal article" date="2019" name="Front. Microbiol.">
        <title>Genomic Features for Desiccation Tolerance and Sugar Biosynthesis in the Extremophile Gloeocapsopsis sp. UTEX B3054.</title>
        <authorList>
            <person name="Urrejola C."/>
            <person name="Alcorta J."/>
            <person name="Salas L."/>
            <person name="Vasquez M."/>
            <person name="Polz M.F."/>
            <person name="Vicuna R."/>
            <person name="Diez B."/>
        </authorList>
    </citation>
    <scope>NUCLEOTIDE SEQUENCE [LARGE SCALE GENOMIC DNA]</scope>
    <source>
        <strain evidence="1 2">1H9</strain>
    </source>
</reference>
<dbReference type="EMBL" id="NAPY01000009">
    <property type="protein sequence ID" value="MUL36317.1"/>
    <property type="molecule type" value="Genomic_DNA"/>
</dbReference>
<proteinExistence type="predicted"/>
<keyword evidence="2" id="KW-1185">Reference proteome</keyword>
<organism evidence="1 2">
    <name type="scientific">Gloeocapsopsis dulcis AAB1 = 1H9</name>
    <dbReference type="NCBI Taxonomy" id="1433147"/>
    <lineage>
        <taxon>Bacteria</taxon>
        <taxon>Bacillati</taxon>
        <taxon>Cyanobacteriota</taxon>
        <taxon>Cyanophyceae</taxon>
        <taxon>Oscillatoriophycideae</taxon>
        <taxon>Chroococcales</taxon>
        <taxon>Chroococcaceae</taxon>
        <taxon>Gloeocapsopsis</taxon>
        <taxon>Gloeocapsopsis dulcis</taxon>
    </lineage>
</organism>
<evidence type="ECO:0000313" key="1">
    <source>
        <dbReference type="EMBL" id="MUL36317.1"/>
    </source>
</evidence>